<organism evidence="10 11">
    <name type="scientific">Holospora obtusa F1</name>
    <dbReference type="NCBI Taxonomy" id="1399147"/>
    <lineage>
        <taxon>Bacteria</taxon>
        <taxon>Pseudomonadati</taxon>
        <taxon>Pseudomonadota</taxon>
        <taxon>Alphaproteobacteria</taxon>
        <taxon>Holosporales</taxon>
        <taxon>Holosporaceae</taxon>
        <taxon>Holospora</taxon>
    </lineage>
</organism>
<comment type="subcellular location">
    <subcellularLocation>
        <location evidence="6 8">Cytoplasm</location>
    </subcellularLocation>
</comment>
<dbReference type="Gene3D" id="3.30.479.20">
    <property type="entry name" value="Elongation factor Ts, dimerisation domain"/>
    <property type="match status" value="2"/>
</dbReference>
<evidence type="ECO:0000259" key="9">
    <source>
        <dbReference type="Pfam" id="PF00889"/>
    </source>
</evidence>
<accession>W6TGA2</accession>
<dbReference type="CDD" id="cd14275">
    <property type="entry name" value="UBA_EF-Ts"/>
    <property type="match status" value="1"/>
</dbReference>
<evidence type="ECO:0000256" key="4">
    <source>
        <dbReference type="ARBA" id="ARBA00022768"/>
    </source>
</evidence>
<evidence type="ECO:0000256" key="1">
    <source>
        <dbReference type="ARBA" id="ARBA00005532"/>
    </source>
</evidence>
<reference evidence="10 11" key="1">
    <citation type="journal article" date="2014" name="FEMS Microbiol. Lett.">
        <title>Draft genome sequences of three Holospora species (Holospora obtusa, Holospora undulata, and Holospora elegans), endonuclear symbiotic bacteria of the ciliate Paramecium caudatum.</title>
        <authorList>
            <person name="Dohra H."/>
            <person name="Tanaka K."/>
            <person name="Suzuki T."/>
            <person name="Fujishima M."/>
            <person name="Suzuki H."/>
        </authorList>
    </citation>
    <scope>NUCLEOTIDE SEQUENCE [LARGE SCALE GENOMIC DNA]</scope>
    <source>
        <strain evidence="10 11">F1</strain>
    </source>
</reference>
<name>W6TGA2_HOLOB</name>
<dbReference type="NCBIfam" id="TIGR00116">
    <property type="entry name" value="tsf"/>
    <property type="match status" value="1"/>
</dbReference>
<comment type="similarity">
    <text evidence="1 6 7">Belongs to the EF-Ts family.</text>
</comment>
<dbReference type="Gene3D" id="1.10.8.10">
    <property type="entry name" value="DNA helicase RuvA subunit, C-terminal domain"/>
    <property type="match status" value="1"/>
</dbReference>
<keyword evidence="5 6" id="KW-0648">Protein biosynthesis</keyword>
<comment type="caution">
    <text evidence="10">The sequence shown here is derived from an EMBL/GenBank/DDBJ whole genome shotgun (WGS) entry which is preliminary data.</text>
</comment>
<feature type="region of interest" description="Involved in Mg(2+) ion dislocation from EF-Tu" evidence="6">
    <location>
        <begin position="79"/>
        <end position="82"/>
    </location>
</feature>
<proteinExistence type="inferred from homology"/>
<dbReference type="AlphaFoldDB" id="W6TGA2"/>
<protein>
    <recommendedName>
        <fullName evidence="2 6">Elongation factor Ts</fullName>
        <shortName evidence="6">EF-Ts</shortName>
    </recommendedName>
</protein>
<dbReference type="GO" id="GO:0005737">
    <property type="term" value="C:cytoplasm"/>
    <property type="evidence" value="ECO:0007669"/>
    <property type="project" value="UniProtKB-SubCell"/>
</dbReference>
<dbReference type="EMBL" id="AWTR02000080">
    <property type="protein sequence ID" value="ETZ06860.1"/>
    <property type="molecule type" value="Genomic_DNA"/>
</dbReference>
<evidence type="ECO:0000313" key="10">
    <source>
        <dbReference type="EMBL" id="ETZ06860.1"/>
    </source>
</evidence>
<keyword evidence="11" id="KW-1185">Reference proteome</keyword>
<dbReference type="Proteomes" id="UP000019112">
    <property type="component" value="Unassembled WGS sequence"/>
</dbReference>
<evidence type="ECO:0000256" key="5">
    <source>
        <dbReference type="ARBA" id="ARBA00022917"/>
    </source>
</evidence>
<dbReference type="InterPro" id="IPR009060">
    <property type="entry name" value="UBA-like_sf"/>
</dbReference>
<evidence type="ECO:0000256" key="6">
    <source>
        <dbReference type="HAMAP-Rule" id="MF_00050"/>
    </source>
</evidence>
<dbReference type="Gene3D" id="1.10.286.20">
    <property type="match status" value="1"/>
</dbReference>
<sequence length="287" mass="31807">MSTHIHKVKQLRTETGAGVSDCQKALDACKGDIEEAKLWLRKEGIAKAVKKQDRKTANGVVTSYAKGGVGALLEVNCETDFVARNERFQEFVLTLLQDVENHRVPSLEALLSHSALNVEERILEQSGVLGEHIRCSKLGVLEIAPGVVCSYVHWDSRQNMGAVGALVAIESELSEEILRPLGESIAMHIVAFSPTYLSISEISPEDISKEESIYRDQLKGSNKPPAIVDKMISGRIKSFFEETVLEEQKYVKDLSRSVKSHIQELEKVHGKPVKIVKFLRFVLGSDA</sequence>
<evidence type="ECO:0000313" key="11">
    <source>
        <dbReference type="Proteomes" id="UP000019112"/>
    </source>
</evidence>
<dbReference type="eggNOG" id="COG0264">
    <property type="taxonomic scope" value="Bacteria"/>
</dbReference>
<dbReference type="InterPro" id="IPR014039">
    <property type="entry name" value="Transl_elong_EFTs/EF1B_dimer"/>
</dbReference>
<dbReference type="PANTHER" id="PTHR11741">
    <property type="entry name" value="ELONGATION FACTOR TS"/>
    <property type="match status" value="1"/>
</dbReference>
<comment type="function">
    <text evidence="6 7">Associates with the EF-Tu.GDP complex and induces the exchange of GDP to GTP. It remains bound to the aminoacyl-tRNA.EF-Tu.GTP complex up to the GTP hydrolysis stage on the ribosome.</text>
</comment>
<keyword evidence="3 6" id="KW-0963">Cytoplasm</keyword>
<dbReference type="STRING" id="1399147.P618_200973"/>
<dbReference type="InterPro" id="IPR018101">
    <property type="entry name" value="Transl_elong_Ts_CS"/>
</dbReference>
<dbReference type="SUPFAM" id="SSF54713">
    <property type="entry name" value="Elongation factor Ts (EF-Ts), dimerisation domain"/>
    <property type="match status" value="1"/>
</dbReference>
<dbReference type="RefSeq" id="WP_021827879.1">
    <property type="nucleotide sequence ID" value="NZ_AWTR02000080.1"/>
</dbReference>
<dbReference type="InterPro" id="IPR001816">
    <property type="entry name" value="Transl_elong_EFTs/EF1B"/>
</dbReference>
<feature type="domain" description="Translation elongation factor EFTs/EF1B dimerisation" evidence="9">
    <location>
        <begin position="70"/>
        <end position="284"/>
    </location>
</feature>
<evidence type="ECO:0000256" key="3">
    <source>
        <dbReference type="ARBA" id="ARBA00022490"/>
    </source>
</evidence>
<dbReference type="FunFam" id="1.10.8.10:FF:000001">
    <property type="entry name" value="Elongation factor Ts"/>
    <property type="match status" value="1"/>
</dbReference>
<dbReference type="Pfam" id="PF00889">
    <property type="entry name" value="EF_TS"/>
    <property type="match status" value="1"/>
</dbReference>
<dbReference type="OrthoDB" id="9808348at2"/>
<dbReference type="InterPro" id="IPR036402">
    <property type="entry name" value="EF-Ts_dimer_sf"/>
</dbReference>
<dbReference type="GO" id="GO:0003746">
    <property type="term" value="F:translation elongation factor activity"/>
    <property type="evidence" value="ECO:0007669"/>
    <property type="project" value="UniProtKB-UniRule"/>
</dbReference>
<keyword evidence="4 6" id="KW-0251">Elongation factor</keyword>
<dbReference type="PROSITE" id="PS01127">
    <property type="entry name" value="EF_TS_2"/>
    <property type="match status" value="1"/>
</dbReference>
<dbReference type="PANTHER" id="PTHR11741:SF0">
    <property type="entry name" value="ELONGATION FACTOR TS, MITOCHONDRIAL"/>
    <property type="match status" value="1"/>
</dbReference>
<evidence type="ECO:0000256" key="8">
    <source>
        <dbReference type="RuleBase" id="RU000643"/>
    </source>
</evidence>
<dbReference type="SUPFAM" id="SSF46934">
    <property type="entry name" value="UBA-like"/>
    <property type="match status" value="1"/>
</dbReference>
<evidence type="ECO:0000256" key="7">
    <source>
        <dbReference type="RuleBase" id="RU000642"/>
    </source>
</evidence>
<gene>
    <name evidence="6" type="primary">tsf</name>
    <name evidence="10" type="ORF">P618_200973</name>
</gene>
<dbReference type="HAMAP" id="MF_00050">
    <property type="entry name" value="EF_Ts"/>
    <property type="match status" value="1"/>
</dbReference>
<evidence type="ECO:0000256" key="2">
    <source>
        <dbReference type="ARBA" id="ARBA00016956"/>
    </source>
</evidence>